<evidence type="ECO:0000313" key="3">
    <source>
        <dbReference type="EMBL" id="CAG8973065.1"/>
    </source>
</evidence>
<dbReference type="OrthoDB" id="10456928at2759"/>
<evidence type="ECO:0000256" key="2">
    <source>
        <dbReference type="SAM" id="SignalP"/>
    </source>
</evidence>
<feature type="compositionally biased region" description="Low complexity" evidence="1">
    <location>
        <begin position="102"/>
        <end position="111"/>
    </location>
</feature>
<feature type="signal peptide" evidence="2">
    <location>
        <begin position="1"/>
        <end position="21"/>
    </location>
</feature>
<keyword evidence="2" id="KW-0732">Signal</keyword>
<dbReference type="EMBL" id="CAJVRM010000061">
    <property type="protein sequence ID" value="CAG8973065.1"/>
    <property type="molecule type" value="Genomic_DNA"/>
</dbReference>
<sequence>MQFLGIPIGVLLLVSAVSISALPVQPKSAVLEARQPVTPGLPATAAGGALAKPPLLSNWLTQALHSQPASKSRPETLKAAKGPAPMPPPQEIKVADEKAGKFPTPGLFGNPFGPPLPSKVKNPRPDRMGFYGGGNKMDPQPKNWKESDYSV</sequence>
<feature type="chain" id="PRO_5040247055" evidence="2">
    <location>
        <begin position="22"/>
        <end position="151"/>
    </location>
</feature>
<dbReference type="Proteomes" id="UP000701801">
    <property type="component" value="Unassembled WGS sequence"/>
</dbReference>
<accession>A0A9N9PYQ9</accession>
<keyword evidence="4" id="KW-1185">Reference proteome</keyword>
<comment type="caution">
    <text evidence="3">The sequence shown here is derived from an EMBL/GenBank/DDBJ whole genome shotgun (WGS) entry which is preliminary data.</text>
</comment>
<protein>
    <submittedName>
        <fullName evidence="3">Uncharacterized protein</fullName>
    </submittedName>
</protein>
<proteinExistence type="predicted"/>
<organism evidence="3 4">
    <name type="scientific">Hymenoscyphus albidus</name>
    <dbReference type="NCBI Taxonomy" id="595503"/>
    <lineage>
        <taxon>Eukaryota</taxon>
        <taxon>Fungi</taxon>
        <taxon>Dikarya</taxon>
        <taxon>Ascomycota</taxon>
        <taxon>Pezizomycotina</taxon>
        <taxon>Leotiomycetes</taxon>
        <taxon>Helotiales</taxon>
        <taxon>Helotiaceae</taxon>
        <taxon>Hymenoscyphus</taxon>
    </lineage>
</organism>
<reference evidence="3" key="1">
    <citation type="submission" date="2021-07" db="EMBL/GenBank/DDBJ databases">
        <authorList>
            <person name="Durling M."/>
        </authorList>
    </citation>
    <scope>NUCLEOTIDE SEQUENCE</scope>
</reference>
<evidence type="ECO:0000256" key="1">
    <source>
        <dbReference type="SAM" id="MobiDB-lite"/>
    </source>
</evidence>
<evidence type="ECO:0000313" key="4">
    <source>
        <dbReference type="Proteomes" id="UP000701801"/>
    </source>
</evidence>
<name>A0A9N9PYQ9_9HELO</name>
<feature type="region of interest" description="Disordered" evidence="1">
    <location>
        <begin position="61"/>
        <end position="151"/>
    </location>
</feature>
<gene>
    <name evidence="3" type="ORF">HYALB_00010839</name>
</gene>
<dbReference type="AlphaFoldDB" id="A0A9N9PYQ9"/>
<feature type="compositionally biased region" description="Polar residues" evidence="1">
    <location>
        <begin position="61"/>
        <end position="70"/>
    </location>
</feature>